<sequence length="179" mass="19136">MAEPLADALVVVDAQAVFADPTSPWGSPMDPRARPRLLERMTAYGDRVVATRYVAPQQPTGAWAPYFAQFPWALVPPDDPLYALLPDVAQVYGDRATVDLTTFGKWGPELEVALAPHGPRSVEVVGYATDCCVVSTVLAMADAGLEVRVRADACGGSSPENHATALALMSLYAPLVRIQ</sequence>
<evidence type="ECO:0000313" key="4">
    <source>
        <dbReference type="Proteomes" id="UP000317893"/>
    </source>
</evidence>
<dbReference type="SUPFAM" id="SSF52499">
    <property type="entry name" value="Isochorismatase-like hydrolases"/>
    <property type="match status" value="1"/>
</dbReference>
<dbReference type="InterPro" id="IPR000868">
    <property type="entry name" value="Isochorismatase-like_dom"/>
</dbReference>
<protein>
    <submittedName>
        <fullName evidence="3">Nicotinamidase-related amidase</fullName>
    </submittedName>
</protein>
<dbReference type="InterPro" id="IPR036380">
    <property type="entry name" value="Isochorismatase-like_sf"/>
</dbReference>
<keyword evidence="4" id="KW-1185">Reference proteome</keyword>
<dbReference type="Gene3D" id="3.40.50.850">
    <property type="entry name" value="Isochorismatase-like"/>
    <property type="match status" value="1"/>
</dbReference>
<dbReference type="CDD" id="cd00431">
    <property type="entry name" value="cysteine_hydrolases"/>
    <property type="match status" value="1"/>
</dbReference>
<accession>A0A542E3U0</accession>
<evidence type="ECO:0000256" key="1">
    <source>
        <dbReference type="ARBA" id="ARBA00022801"/>
    </source>
</evidence>
<proteinExistence type="predicted"/>
<gene>
    <name evidence="3" type="ORF">FB458_3130</name>
</gene>
<dbReference type="OrthoDB" id="4426059at2"/>
<name>A0A542E3U0_9MICO</name>
<organism evidence="3 4">
    <name type="scientific">Lapillicoccus jejuensis</name>
    <dbReference type="NCBI Taxonomy" id="402171"/>
    <lineage>
        <taxon>Bacteria</taxon>
        <taxon>Bacillati</taxon>
        <taxon>Actinomycetota</taxon>
        <taxon>Actinomycetes</taxon>
        <taxon>Micrococcales</taxon>
        <taxon>Intrasporangiaceae</taxon>
        <taxon>Lapillicoccus</taxon>
    </lineage>
</organism>
<dbReference type="EMBL" id="VFMN01000001">
    <property type="protein sequence ID" value="TQJ10012.1"/>
    <property type="molecule type" value="Genomic_DNA"/>
</dbReference>
<keyword evidence="1" id="KW-0378">Hydrolase</keyword>
<dbReference type="AlphaFoldDB" id="A0A542E3U0"/>
<reference evidence="3 4" key="1">
    <citation type="submission" date="2019-06" db="EMBL/GenBank/DDBJ databases">
        <title>Sequencing the genomes of 1000 actinobacteria strains.</title>
        <authorList>
            <person name="Klenk H.-P."/>
        </authorList>
    </citation>
    <scope>NUCLEOTIDE SEQUENCE [LARGE SCALE GENOMIC DNA]</scope>
    <source>
        <strain evidence="3 4">DSM 18607</strain>
    </source>
</reference>
<dbReference type="Pfam" id="PF00857">
    <property type="entry name" value="Isochorismatase"/>
    <property type="match status" value="1"/>
</dbReference>
<dbReference type="InterPro" id="IPR050272">
    <property type="entry name" value="Isochorismatase-like_hydrls"/>
</dbReference>
<comment type="caution">
    <text evidence="3">The sequence shown here is derived from an EMBL/GenBank/DDBJ whole genome shotgun (WGS) entry which is preliminary data.</text>
</comment>
<dbReference type="GO" id="GO:0016787">
    <property type="term" value="F:hydrolase activity"/>
    <property type="evidence" value="ECO:0007669"/>
    <property type="project" value="UniProtKB-KW"/>
</dbReference>
<dbReference type="RefSeq" id="WP_141849290.1">
    <property type="nucleotide sequence ID" value="NZ_BAAAPR010000001.1"/>
</dbReference>
<feature type="domain" description="Isochorismatase-like" evidence="2">
    <location>
        <begin position="8"/>
        <end position="173"/>
    </location>
</feature>
<dbReference type="PANTHER" id="PTHR43540">
    <property type="entry name" value="PEROXYUREIDOACRYLATE/UREIDOACRYLATE AMIDOHYDROLASE-RELATED"/>
    <property type="match status" value="1"/>
</dbReference>
<evidence type="ECO:0000313" key="3">
    <source>
        <dbReference type="EMBL" id="TQJ10012.1"/>
    </source>
</evidence>
<evidence type="ECO:0000259" key="2">
    <source>
        <dbReference type="Pfam" id="PF00857"/>
    </source>
</evidence>
<dbReference type="Proteomes" id="UP000317893">
    <property type="component" value="Unassembled WGS sequence"/>
</dbReference>